<accession>A0A645ELQ5</accession>
<gene>
    <name evidence="1" type="ORF">SDC9_148682</name>
</gene>
<protein>
    <submittedName>
        <fullName evidence="1">Uncharacterized protein</fullName>
    </submittedName>
</protein>
<sequence>MKTTVFVGKSDTVLQHFCNKARKQSHPGGGSVCGKVYLNAAPGAVVPLKQGNKVKQTKQEESDRAAAKYAKVGGAPSGTKVGLAHLIVI</sequence>
<comment type="caution">
    <text evidence="1">The sequence shown here is derived from an EMBL/GenBank/DDBJ whole genome shotgun (WGS) entry which is preliminary data.</text>
</comment>
<dbReference type="AlphaFoldDB" id="A0A645ELQ5"/>
<dbReference type="EMBL" id="VSSQ01047474">
    <property type="protein sequence ID" value="MPN01473.1"/>
    <property type="molecule type" value="Genomic_DNA"/>
</dbReference>
<proteinExistence type="predicted"/>
<organism evidence="1">
    <name type="scientific">bioreactor metagenome</name>
    <dbReference type="NCBI Taxonomy" id="1076179"/>
    <lineage>
        <taxon>unclassified sequences</taxon>
        <taxon>metagenomes</taxon>
        <taxon>ecological metagenomes</taxon>
    </lineage>
</organism>
<evidence type="ECO:0000313" key="1">
    <source>
        <dbReference type="EMBL" id="MPN01473.1"/>
    </source>
</evidence>
<name>A0A645ELQ5_9ZZZZ</name>
<reference evidence="1" key="1">
    <citation type="submission" date="2019-08" db="EMBL/GenBank/DDBJ databases">
        <authorList>
            <person name="Kucharzyk K."/>
            <person name="Murdoch R.W."/>
            <person name="Higgins S."/>
            <person name="Loffler F."/>
        </authorList>
    </citation>
    <scope>NUCLEOTIDE SEQUENCE</scope>
</reference>